<comment type="subcellular location">
    <subcellularLocation>
        <location evidence="1">Cell membrane</location>
        <topology evidence="1">Multi-pass membrane protein</topology>
    </subcellularLocation>
</comment>
<name>I8AKB5_9BACL</name>
<evidence type="ECO:0000256" key="4">
    <source>
        <dbReference type="ARBA" id="ARBA00022692"/>
    </source>
</evidence>
<dbReference type="SUPFAM" id="SSF103473">
    <property type="entry name" value="MFS general substrate transporter"/>
    <property type="match status" value="1"/>
</dbReference>
<evidence type="ECO:0000256" key="1">
    <source>
        <dbReference type="ARBA" id="ARBA00004651"/>
    </source>
</evidence>
<evidence type="ECO:0000256" key="3">
    <source>
        <dbReference type="ARBA" id="ARBA00022475"/>
    </source>
</evidence>
<keyword evidence="4 7" id="KW-0812">Transmembrane</keyword>
<dbReference type="InterPro" id="IPR020846">
    <property type="entry name" value="MFS_dom"/>
</dbReference>
<keyword evidence="2" id="KW-0813">Transport</keyword>
<dbReference type="PANTHER" id="PTHR43414">
    <property type="entry name" value="MULTIDRUG RESISTANCE PROTEIN MDTG"/>
    <property type="match status" value="1"/>
</dbReference>
<dbReference type="Pfam" id="PF07690">
    <property type="entry name" value="MFS_1"/>
    <property type="match status" value="1"/>
</dbReference>
<keyword evidence="6 7" id="KW-0472">Membrane</keyword>
<gene>
    <name evidence="9" type="ORF">A374_04991</name>
</gene>
<feature type="transmembrane region" description="Helical" evidence="7">
    <location>
        <begin position="187"/>
        <end position="205"/>
    </location>
</feature>
<dbReference type="GO" id="GO:0005886">
    <property type="term" value="C:plasma membrane"/>
    <property type="evidence" value="ECO:0007669"/>
    <property type="project" value="UniProtKB-SubCell"/>
</dbReference>
<dbReference type="CDD" id="cd17329">
    <property type="entry name" value="MFS_MdtH_MDR_like"/>
    <property type="match status" value="1"/>
</dbReference>
<keyword evidence="5 7" id="KW-1133">Transmembrane helix</keyword>
<evidence type="ECO:0000256" key="5">
    <source>
        <dbReference type="ARBA" id="ARBA00022989"/>
    </source>
</evidence>
<dbReference type="AlphaFoldDB" id="I8AKB5"/>
<feature type="transmembrane region" description="Helical" evidence="7">
    <location>
        <begin position="49"/>
        <end position="69"/>
    </location>
</feature>
<sequence>MTMPFLAIFLYQERGIAPETIGLIIGISALTGTFGGFIGGYLSDRIGRFPVMILAIFAWSGVFLGFALAESVGTFLLLNALNGLCRSWFEPISRALLSDVTTKENRLSVFNARYFAINVGAAIGPVAGTYLGTSHSMSAFYITASVYFLYALLVCILMKKYQRSLHIEKEEKISIKRALATVAKDRVLFLFLLGNMVVLMAQAQMDTTLAQYTANSALFTNGVALFSYLIVANALTVLILQYPLTSYMKRFSPMFGLCVGSLAFSLALAGFGLSTNAFFLILSMVVLTVGEIIVYVNSDVLLDDLAPKHMKGTYFGAMSLRSIGFSVGPWIGGVLLQFFGFSHGFYVFGSLALLSLLALPFFQLGQHVKYKQDYSAKAVTSKSSSSS</sequence>
<proteinExistence type="predicted"/>
<feature type="transmembrane region" description="Helical" evidence="7">
    <location>
        <begin position="345"/>
        <end position="362"/>
    </location>
</feature>
<dbReference type="EMBL" id="AKKV01000021">
    <property type="protein sequence ID" value="EIT86292.1"/>
    <property type="molecule type" value="Genomic_DNA"/>
</dbReference>
<dbReference type="GO" id="GO:0022857">
    <property type="term" value="F:transmembrane transporter activity"/>
    <property type="evidence" value="ECO:0007669"/>
    <property type="project" value="InterPro"/>
</dbReference>
<feature type="transmembrane region" description="Helical" evidence="7">
    <location>
        <begin position="20"/>
        <end position="42"/>
    </location>
</feature>
<evidence type="ECO:0000256" key="6">
    <source>
        <dbReference type="ARBA" id="ARBA00023136"/>
    </source>
</evidence>
<evidence type="ECO:0000256" key="7">
    <source>
        <dbReference type="SAM" id="Phobius"/>
    </source>
</evidence>
<comment type="caution">
    <text evidence="9">The sequence shown here is derived from an EMBL/GenBank/DDBJ whole genome shotgun (WGS) entry which is preliminary data.</text>
</comment>
<feature type="transmembrane region" description="Helical" evidence="7">
    <location>
        <begin position="251"/>
        <end position="271"/>
    </location>
</feature>
<dbReference type="Proteomes" id="UP000004080">
    <property type="component" value="Unassembled WGS sequence"/>
</dbReference>
<dbReference type="PATRIC" id="fig|1196324.3.peg.1012"/>
<dbReference type="InterPro" id="IPR036259">
    <property type="entry name" value="MFS_trans_sf"/>
</dbReference>
<evidence type="ECO:0000256" key="2">
    <source>
        <dbReference type="ARBA" id="ARBA00022448"/>
    </source>
</evidence>
<dbReference type="PROSITE" id="PS50850">
    <property type="entry name" value="MFS"/>
    <property type="match status" value="1"/>
</dbReference>
<keyword evidence="3" id="KW-1003">Cell membrane</keyword>
<feature type="domain" description="Major facilitator superfamily (MFS) profile" evidence="8">
    <location>
        <begin position="1"/>
        <end position="367"/>
    </location>
</feature>
<evidence type="ECO:0000313" key="10">
    <source>
        <dbReference type="Proteomes" id="UP000004080"/>
    </source>
</evidence>
<dbReference type="Gene3D" id="1.20.1250.20">
    <property type="entry name" value="MFS general substrate transporter like domains"/>
    <property type="match status" value="1"/>
</dbReference>
<evidence type="ECO:0000313" key="9">
    <source>
        <dbReference type="EMBL" id="EIT86292.1"/>
    </source>
</evidence>
<feature type="transmembrane region" description="Helical" evidence="7">
    <location>
        <begin position="225"/>
        <end position="244"/>
    </location>
</feature>
<dbReference type="PANTHER" id="PTHR43414:SF1">
    <property type="entry name" value="PEPTIDE PERMEASE"/>
    <property type="match status" value="1"/>
</dbReference>
<organism evidence="9 10">
    <name type="scientific">Fictibacillus macauensis ZFHKF-1</name>
    <dbReference type="NCBI Taxonomy" id="1196324"/>
    <lineage>
        <taxon>Bacteria</taxon>
        <taxon>Bacillati</taxon>
        <taxon>Bacillota</taxon>
        <taxon>Bacilli</taxon>
        <taxon>Bacillales</taxon>
        <taxon>Fictibacillaceae</taxon>
        <taxon>Fictibacillus</taxon>
    </lineage>
</organism>
<feature type="transmembrane region" description="Helical" evidence="7">
    <location>
        <begin position="277"/>
        <end position="297"/>
    </location>
</feature>
<keyword evidence="10" id="KW-1185">Reference proteome</keyword>
<dbReference type="STRING" id="1196324.A374_04991"/>
<reference evidence="9 10" key="1">
    <citation type="journal article" date="2012" name="J. Bacteriol.">
        <title>Genome of Bacillus macauensis ZFHKF-1, a Long-Chain-Forming Bacterium.</title>
        <authorList>
            <person name="Cai L."/>
            <person name="Zhang T."/>
        </authorList>
    </citation>
    <scope>NUCLEOTIDE SEQUENCE [LARGE SCALE GENOMIC DNA]</scope>
    <source>
        <strain evidence="9 10">ZFHKF-1</strain>
    </source>
</reference>
<evidence type="ECO:0000259" key="8">
    <source>
        <dbReference type="PROSITE" id="PS50850"/>
    </source>
</evidence>
<feature type="transmembrane region" description="Helical" evidence="7">
    <location>
        <begin position="318"/>
        <end position="339"/>
    </location>
</feature>
<dbReference type="InterPro" id="IPR011701">
    <property type="entry name" value="MFS"/>
</dbReference>
<feature type="transmembrane region" description="Helical" evidence="7">
    <location>
        <begin position="139"/>
        <end position="158"/>
    </location>
</feature>
<protein>
    <recommendedName>
        <fullName evidence="8">Major facilitator superfamily (MFS) profile domain-containing protein</fullName>
    </recommendedName>
</protein>
<dbReference type="eggNOG" id="COG2211">
    <property type="taxonomic scope" value="Bacteria"/>
</dbReference>
<accession>I8AKB5</accession>